<comment type="caution">
    <text evidence="3">The sequence shown here is derived from an EMBL/GenBank/DDBJ whole genome shotgun (WGS) entry which is preliminary data.</text>
</comment>
<gene>
    <name evidence="3" type="ORF">EYC79_10160</name>
</gene>
<proteinExistence type="predicted"/>
<feature type="domain" description="Protein NO VEIN C-terminal" evidence="2">
    <location>
        <begin position="459"/>
        <end position="541"/>
    </location>
</feature>
<dbReference type="EMBL" id="SISF01000029">
    <property type="protein sequence ID" value="TBN12850.1"/>
    <property type="molecule type" value="Genomic_DNA"/>
</dbReference>
<feature type="compositionally biased region" description="Basic and acidic residues" evidence="1">
    <location>
        <begin position="294"/>
        <end position="305"/>
    </location>
</feature>
<feature type="region of interest" description="Disordered" evidence="1">
    <location>
        <begin position="279"/>
        <end position="358"/>
    </location>
</feature>
<feature type="compositionally biased region" description="Low complexity" evidence="1">
    <location>
        <begin position="408"/>
        <end position="418"/>
    </location>
</feature>
<evidence type="ECO:0000256" key="1">
    <source>
        <dbReference type="SAM" id="MobiDB-lite"/>
    </source>
</evidence>
<dbReference type="Proteomes" id="UP000294239">
    <property type="component" value="Unassembled WGS sequence"/>
</dbReference>
<protein>
    <submittedName>
        <fullName evidence="3">DUF3883 domain-containing protein</fullName>
    </submittedName>
</protein>
<evidence type="ECO:0000313" key="3">
    <source>
        <dbReference type="EMBL" id="TBN12850.1"/>
    </source>
</evidence>
<dbReference type="InterPro" id="IPR024975">
    <property type="entry name" value="NOV_C"/>
</dbReference>
<dbReference type="Pfam" id="PF13020">
    <property type="entry name" value="NOV_C"/>
    <property type="match status" value="1"/>
</dbReference>
<accession>A0ABY1YBC4</accession>
<keyword evidence="4" id="KW-1185">Reference proteome</keyword>
<reference evidence="3 4" key="1">
    <citation type="submission" date="2019-02" db="EMBL/GenBank/DDBJ databases">
        <title>Current taxonomic status of genus Agrobacterium and description of Agrobacterium cavarae sp. nov. isolated from maize roots.</title>
        <authorList>
            <person name="Flores-Felix J.D."/>
            <person name="Menendez E."/>
            <person name="Ramirez-Bahena M.H."/>
            <person name="Garcia-Fraile P."/>
            <person name="Velazquez E."/>
        </authorList>
    </citation>
    <scope>NUCLEOTIDE SEQUENCE [LARGE SCALE GENOMIC DNA]</scope>
    <source>
        <strain evidence="3 4">RZME10</strain>
    </source>
</reference>
<name>A0ABY1YBC4_9HYPH</name>
<sequence>MRLREELYRHLGVEDAPTASSYVNLLKGIATKASIGELDEDVHRRCLAWLANALEREDQDVLAELRTVGEEPVLLNLNGATIWADEAAWLDSPILVEPFAGALDERLVLPPAVSRVAATRLYRELGVARFSDIGRLALAEVPNGVSAPAATERLRTRGDLLLWLAPNVEFRDRLRSILSRIEVRTVERLRVHVEIVEFDPPVRSPVSQADAYFDAETSLLFVRAAPGESFDWSAAFKAIFAPLEQLTIGVDLPPVIMTAAYIVTMPTRADAERALKNANYHPPEAPYEDLPETEDLHDTEDEHAAETVAGDEEVSIGGGGADDEAINGRAADDDHDDASDDLSPESDEAETDVEEVDAIDHGTTAGEQSGESERAEDTAFASKADSGEFGAETGEPTEGGVSGGSGWGSRSRSRPGPSRAERQERRSRLLSYANATPREGASGDQYASGEDIGSLIDVAAIEAVLKYERRAGREPIEQPHNNPGFDIVSAVADSMQRRLIEVKGLEGEWTERGVKLSHIQFATAQTYPGEYWLYVVEHARDLKNQRVSAIANPFSKVVEYWFDHGWKGVIEEVGAAADLNLEVGVKLRHAVWGIGTIEQVNRRGIAISLLMNFGDEGRKFIPFNSSLEFVD</sequence>
<feature type="compositionally biased region" description="Acidic residues" evidence="1">
    <location>
        <begin position="333"/>
        <end position="357"/>
    </location>
</feature>
<organism evidence="3 4">
    <name type="scientific">Agrobacterium cavarae</name>
    <dbReference type="NCBI Taxonomy" id="2528239"/>
    <lineage>
        <taxon>Bacteria</taxon>
        <taxon>Pseudomonadati</taxon>
        <taxon>Pseudomonadota</taxon>
        <taxon>Alphaproteobacteria</taxon>
        <taxon>Hyphomicrobiales</taxon>
        <taxon>Rhizobiaceae</taxon>
        <taxon>Rhizobium/Agrobacterium group</taxon>
        <taxon>Agrobacterium</taxon>
    </lineage>
</organism>
<evidence type="ECO:0000259" key="2">
    <source>
        <dbReference type="Pfam" id="PF13020"/>
    </source>
</evidence>
<feature type="region of interest" description="Disordered" evidence="1">
    <location>
        <begin position="385"/>
        <end position="448"/>
    </location>
</feature>
<evidence type="ECO:0000313" key="4">
    <source>
        <dbReference type="Proteomes" id="UP000294239"/>
    </source>
</evidence>